<proteinExistence type="predicted"/>
<evidence type="ECO:0000313" key="3">
    <source>
        <dbReference type="EMBL" id="MEQ2423150.1"/>
    </source>
</evidence>
<evidence type="ECO:0000313" key="4">
    <source>
        <dbReference type="Proteomes" id="UP001433088"/>
    </source>
</evidence>
<feature type="domain" description="ESPR" evidence="2">
    <location>
        <begin position="1"/>
        <end position="48"/>
    </location>
</feature>
<dbReference type="Pfam" id="PF13018">
    <property type="entry name" value="ESPR"/>
    <property type="match status" value="1"/>
</dbReference>
<name>A0ABV1CZG0_9FIRM</name>
<protein>
    <submittedName>
        <fullName evidence="3">ESPR domain-containing protein</fullName>
    </submittedName>
</protein>
<keyword evidence="1" id="KW-0472">Membrane</keyword>
<accession>A0ABV1CZG0</accession>
<gene>
    <name evidence="3" type="ORF">WMO23_10490</name>
</gene>
<dbReference type="InterPro" id="IPR024973">
    <property type="entry name" value="ESPR"/>
</dbReference>
<keyword evidence="4" id="KW-1185">Reference proteome</keyword>
<sequence>MNKIFKVIYSKTRHCYVVVSELAKSHCKTAGSHTARNKTALTAAVLLALGTFSVASVFMPMTAEAADKTKTDGSNFVGVERTDGLLDDSKYANYGGKGAGGADSITLGLNAQAGAGTITIGDQILIVPLMIRRLQPFWVVLMTPLNLAKP</sequence>
<evidence type="ECO:0000256" key="1">
    <source>
        <dbReference type="SAM" id="Phobius"/>
    </source>
</evidence>
<keyword evidence="1" id="KW-0812">Transmembrane</keyword>
<keyword evidence="1" id="KW-1133">Transmembrane helix</keyword>
<evidence type="ECO:0000259" key="2">
    <source>
        <dbReference type="Pfam" id="PF13018"/>
    </source>
</evidence>
<feature type="transmembrane region" description="Helical" evidence="1">
    <location>
        <begin position="40"/>
        <end position="61"/>
    </location>
</feature>
<dbReference type="Proteomes" id="UP001433088">
    <property type="component" value="Unassembled WGS sequence"/>
</dbReference>
<dbReference type="RefSeq" id="WP_349174027.1">
    <property type="nucleotide sequence ID" value="NZ_JBBMEU010000089.1"/>
</dbReference>
<reference evidence="3 4" key="1">
    <citation type="submission" date="2024-03" db="EMBL/GenBank/DDBJ databases">
        <title>Human intestinal bacterial collection.</title>
        <authorList>
            <person name="Pauvert C."/>
            <person name="Hitch T.C.A."/>
            <person name="Clavel T."/>
        </authorList>
    </citation>
    <scope>NUCLEOTIDE SEQUENCE [LARGE SCALE GENOMIC DNA]</scope>
    <source>
        <strain evidence="3 4">CLA-AA-H81</strain>
    </source>
</reference>
<comment type="caution">
    <text evidence="3">The sequence shown here is derived from an EMBL/GenBank/DDBJ whole genome shotgun (WGS) entry which is preliminary data.</text>
</comment>
<dbReference type="EMBL" id="JBBMEU010000089">
    <property type="protein sequence ID" value="MEQ2423150.1"/>
    <property type="molecule type" value="Genomic_DNA"/>
</dbReference>
<organism evidence="3 4">
    <name type="scientific">Megasphaera intestinihominis</name>
    <dbReference type="NCBI Taxonomy" id="3133159"/>
    <lineage>
        <taxon>Bacteria</taxon>
        <taxon>Bacillati</taxon>
        <taxon>Bacillota</taxon>
        <taxon>Negativicutes</taxon>
        <taxon>Veillonellales</taxon>
        <taxon>Veillonellaceae</taxon>
        <taxon>Megasphaera</taxon>
    </lineage>
</organism>